<dbReference type="Proteomes" id="UP000663845">
    <property type="component" value="Unassembled WGS sequence"/>
</dbReference>
<evidence type="ECO:0000313" key="3">
    <source>
        <dbReference type="EMBL" id="CAF3803720.1"/>
    </source>
</evidence>
<proteinExistence type="predicted"/>
<evidence type="ECO:0000313" key="4">
    <source>
        <dbReference type="Proteomes" id="UP000663845"/>
    </source>
</evidence>
<keyword evidence="1" id="KW-0175">Coiled coil</keyword>
<dbReference type="EMBL" id="CAJOAZ010001360">
    <property type="protein sequence ID" value="CAF3803720.1"/>
    <property type="molecule type" value="Genomic_DNA"/>
</dbReference>
<name>A0A813ZVS6_9BILA</name>
<reference evidence="2" key="1">
    <citation type="submission" date="2021-02" db="EMBL/GenBank/DDBJ databases">
        <authorList>
            <person name="Nowell W R."/>
        </authorList>
    </citation>
    <scope>NUCLEOTIDE SEQUENCE</scope>
</reference>
<dbReference type="AlphaFoldDB" id="A0A813ZVS6"/>
<organism evidence="2 4">
    <name type="scientific">Adineta steineri</name>
    <dbReference type="NCBI Taxonomy" id="433720"/>
    <lineage>
        <taxon>Eukaryota</taxon>
        <taxon>Metazoa</taxon>
        <taxon>Spiralia</taxon>
        <taxon>Gnathifera</taxon>
        <taxon>Rotifera</taxon>
        <taxon>Eurotatoria</taxon>
        <taxon>Bdelloidea</taxon>
        <taxon>Adinetida</taxon>
        <taxon>Adinetidae</taxon>
        <taxon>Adineta</taxon>
    </lineage>
</organism>
<evidence type="ECO:0000313" key="2">
    <source>
        <dbReference type="EMBL" id="CAF0903974.1"/>
    </source>
</evidence>
<protein>
    <submittedName>
        <fullName evidence="2">Uncharacterized protein</fullName>
    </submittedName>
</protein>
<gene>
    <name evidence="2" type="ORF">JYZ213_LOCUS10707</name>
    <name evidence="3" type="ORF">OXD698_LOCUS18413</name>
</gene>
<feature type="coiled-coil region" evidence="1">
    <location>
        <begin position="191"/>
        <end position="225"/>
    </location>
</feature>
<evidence type="ECO:0000256" key="1">
    <source>
        <dbReference type="SAM" id="Coils"/>
    </source>
</evidence>
<comment type="caution">
    <text evidence="2">The sequence shown here is derived from an EMBL/GenBank/DDBJ whole genome shotgun (WGS) entry which is preliminary data.</text>
</comment>
<sequence>MVKEMIHDYLQLDAAAHTFNETKNPYIQSKATLLGDIHRVRRYFHYINNTLDNLSYLDPDAVNLAIAEVRRTYDDDGNVLNNIHNYLCTFCLKNAVPSAEEHERQRSEWREQLLAAKSTLLTKKKEIAEKQPKLDCLALELRTLELRCTNLNCLDNKVNHDAENLLKAAPDTASGWTLSRSHKYQKATSIKREHREKKEQASVDLTTQQRNYNALNEDLMTVKEAVINDEKKIAGLKAFLQLDLRDEHGKLMVKFGRGLLLYGPPGTGESHLVDRKNNKGLNFWFRKW</sequence>
<dbReference type="Proteomes" id="UP000663844">
    <property type="component" value="Unassembled WGS sequence"/>
</dbReference>
<accession>A0A813ZVS6</accession>
<dbReference type="EMBL" id="CAJNOG010000079">
    <property type="protein sequence ID" value="CAF0903974.1"/>
    <property type="molecule type" value="Genomic_DNA"/>
</dbReference>